<dbReference type="Proteomes" id="UP000264980">
    <property type="component" value="Chromosome"/>
</dbReference>
<reference evidence="1 2" key="1">
    <citation type="submission" date="2016-01" db="EMBL/GenBank/DDBJ databases">
        <authorList>
            <person name="Oliw E.H."/>
        </authorList>
    </citation>
    <scope>NUCLEOTIDE SEQUENCE [LARGE SCALE GENOMIC DNA]</scope>
    <source>
        <strain evidence="1 2">MDcuke</strain>
    </source>
</reference>
<name>A0A345CUF3_9GAMM</name>
<organism evidence="1 2">
    <name type="scientific">Erwinia tracheiphila</name>
    <dbReference type="NCBI Taxonomy" id="65700"/>
    <lineage>
        <taxon>Bacteria</taxon>
        <taxon>Pseudomonadati</taxon>
        <taxon>Pseudomonadota</taxon>
        <taxon>Gammaproteobacteria</taxon>
        <taxon>Enterobacterales</taxon>
        <taxon>Erwiniaceae</taxon>
        <taxon>Erwinia</taxon>
    </lineage>
</organism>
<sequence length="61" mass="7012">MSSNERVDDDRIELTIEFSDEVIEAFQSTGEGWQTRMDAALKDWLKRHTPAGVKCISRDLI</sequence>
<proteinExistence type="predicted"/>
<dbReference type="InterPro" id="IPR025528">
    <property type="entry name" value="BrnA_antitoxin"/>
</dbReference>
<dbReference type="AlphaFoldDB" id="A0A345CUF3"/>
<protein>
    <submittedName>
        <fullName evidence="1">Uncharacterized protein</fullName>
    </submittedName>
</protein>
<accession>A0A345CUF3</accession>
<dbReference type="RefSeq" id="WP_233479968.1">
    <property type="nucleotide sequence ID" value="NZ_CP013970.1"/>
</dbReference>
<evidence type="ECO:0000313" key="1">
    <source>
        <dbReference type="EMBL" id="AXF77070.1"/>
    </source>
</evidence>
<dbReference type="EMBL" id="CP013970">
    <property type="protein sequence ID" value="AXF77070.1"/>
    <property type="molecule type" value="Genomic_DNA"/>
</dbReference>
<evidence type="ECO:0000313" key="2">
    <source>
        <dbReference type="Proteomes" id="UP000264980"/>
    </source>
</evidence>
<gene>
    <name evidence="1" type="ORF">AV903_15285</name>
</gene>
<dbReference type="Pfam" id="PF14384">
    <property type="entry name" value="BrnA_antitoxin"/>
    <property type="match status" value="1"/>
</dbReference>